<name>A0A932LZT0_UNCTE</name>
<dbReference type="SUPFAM" id="SSF53335">
    <property type="entry name" value="S-adenosyl-L-methionine-dependent methyltransferases"/>
    <property type="match status" value="1"/>
</dbReference>
<dbReference type="Proteomes" id="UP000741360">
    <property type="component" value="Unassembled WGS sequence"/>
</dbReference>
<dbReference type="InterPro" id="IPR041698">
    <property type="entry name" value="Methyltransf_25"/>
</dbReference>
<evidence type="ECO:0000259" key="1">
    <source>
        <dbReference type="Pfam" id="PF13649"/>
    </source>
</evidence>
<dbReference type="AlphaFoldDB" id="A0A932LZT0"/>
<evidence type="ECO:0000313" key="2">
    <source>
        <dbReference type="EMBL" id="MBI3014453.1"/>
    </source>
</evidence>
<evidence type="ECO:0000313" key="3">
    <source>
        <dbReference type="Proteomes" id="UP000741360"/>
    </source>
</evidence>
<sequence>MTEREHYIPAFGHRLLTPFYDRFIRLAIREEKVKRAFLRAARIESGHKVLDLGCGTGTLAIMLKQLHPNAQVTGLDGDRGVLEIARKKGARAGVDIQWEEGVAYSLPYVGGTFDRVLSTFVFHHMGTPQKMDAIKEVHRVLRAGGEFHLLDLGKPKGLYAKLVSLLLSRLERAADHIKGRLPDYVREGGFAEVHEPMFFQVLVGTVRGIAGTKPM</sequence>
<keyword evidence="2" id="KW-0808">Transferase</keyword>
<accession>A0A932LZT0</accession>
<dbReference type="PANTHER" id="PTHR42912">
    <property type="entry name" value="METHYLTRANSFERASE"/>
    <property type="match status" value="1"/>
</dbReference>
<dbReference type="GO" id="GO:0032259">
    <property type="term" value="P:methylation"/>
    <property type="evidence" value="ECO:0007669"/>
    <property type="project" value="UniProtKB-KW"/>
</dbReference>
<dbReference type="GO" id="GO:0008168">
    <property type="term" value="F:methyltransferase activity"/>
    <property type="evidence" value="ECO:0007669"/>
    <property type="project" value="UniProtKB-KW"/>
</dbReference>
<protein>
    <submittedName>
        <fullName evidence="2">Class I SAM-dependent methyltransferase</fullName>
    </submittedName>
</protein>
<dbReference type="Pfam" id="PF13649">
    <property type="entry name" value="Methyltransf_25"/>
    <property type="match status" value="1"/>
</dbReference>
<reference evidence="2" key="1">
    <citation type="submission" date="2020-07" db="EMBL/GenBank/DDBJ databases">
        <title>Huge and variable diversity of episymbiotic CPR bacteria and DPANN archaea in groundwater ecosystems.</title>
        <authorList>
            <person name="He C.Y."/>
            <person name="Keren R."/>
            <person name="Whittaker M."/>
            <person name="Farag I.F."/>
            <person name="Doudna J."/>
            <person name="Cate J.H.D."/>
            <person name="Banfield J.F."/>
        </authorList>
    </citation>
    <scope>NUCLEOTIDE SEQUENCE</scope>
    <source>
        <strain evidence="2">NC_groundwater_717_Ag_S-0.2um_59_8</strain>
    </source>
</reference>
<dbReference type="InterPro" id="IPR050508">
    <property type="entry name" value="Methyltransf_Superfamily"/>
</dbReference>
<proteinExistence type="predicted"/>
<dbReference type="Gene3D" id="3.40.50.150">
    <property type="entry name" value="Vaccinia Virus protein VP39"/>
    <property type="match status" value="1"/>
</dbReference>
<dbReference type="InterPro" id="IPR029063">
    <property type="entry name" value="SAM-dependent_MTases_sf"/>
</dbReference>
<dbReference type="CDD" id="cd02440">
    <property type="entry name" value="AdoMet_MTases"/>
    <property type="match status" value="1"/>
</dbReference>
<dbReference type="PANTHER" id="PTHR42912:SF80">
    <property type="entry name" value="METHYLTRANSFERASE DOMAIN-CONTAINING PROTEIN"/>
    <property type="match status" value="1"/>
</dbReference>
<gene>
    <name evidence="2" type="ORF">HYY65_05200</name>
</gene>
<feature type="domain" description="Methyltransferase" evidence="1">
    <location>
        <begin position="49"/>
        <end position="145"/>
    </location>
</feature>
<dbReference type="EMBL" id="JACPSX010000094">
    <property type="protein sequence ID" value="MBI3014453.1"/>
    <property type="molecule type" value="Genomic_DNA"/>
</dbReference>
<organism evidence="2 3">
    <name type="scientific">Tectimicrobiota bacterium</name>
    <dbReference type="NCBI Taxonomy" id="2528274"/>
    <lineage>
        <taxon>Bacteria</taxon>
        <taxon>Pseudomonadati</taxon>
        <taxon>Nitrospinota/Tectimicrobiota group</taxon>
        <taxon>Candidatus Tectimicrobiota</taxon>
    </lineage>
</organism>
<comment type="caution">
    <text evidence="2">The sequence shown here is derived from an EMBL/GenBank/DDBJ whole genome shotgun (WGS) entry which is preliminary data.</text>
</comment>
<keyword evidence="2" id="KW-0489">Methyltransferase</keyword>